<dbReference type="EMBL" id="BPVZ01000220">
    <property type="protein sequence ID" value="GKV47054.1"/>
    <property type="molecule type" value="Genomic_DNA"/>
</dbReference>
<dbReference type="Pfam" id="PF02365">
    <property type="entry name" value="NAM"/>
    <property type="match status" value="1"/>
</dbReference>
<evidence type="ECO:0000259" key="6">
    <source>
        <dbReference type="PROSITE" id="PS51005"/>
    </source>
</evidence>
<dbReference type="PROSITE" id="PS51005">
    <property type="entry name" value="NAC"/>
    <property type="match status" value="1"/>
</dbReference>
<dbReference type="AlphaFoldDB" id="A0AAV5MCW3"/>
<dbReference type="Gene3D" id="2.170.150.80">
    <property type="entry name" value="NAC domain"/>
    <property type="match status" value="1"/>
</dbReference>
<evidence type="ECO:0000256" key="1">
    <source>
        <dbReference type="ARBA" id="ARBA00023015"/>
    </source>
</evidence>
<feature type="compositionally biased region" description="Acidic residues" evidence="5">
    <location>
        <begin position="212"/>
        <end position="225"/>
    </location>
</feature>
<keyword evidence="3" id="KW-0804">Transcription</keyword>
<keyword evidence="1" id="KW-0805">Transcription regulation</keyword>
<evidence type="ECO:0000313" key="8">
    <source>
        <dbReference type="Proteomes" id="UP001054252"/>
    </source>
</evidence>
<dbReference type="GO" id="GO:0006355">
    <property type="term" value="P:regulation of DNA-templated transcription"/>
    <property type="evidence" value="ECO:0007669"/>
    <property type="project" value="InterPro"/>
</dbReference>
<dbReference type="Proteomes" id="UP001054252">
    <property type="component" value="Unassembled WGS sequence"/>
</dbReference>
<proteinExistence type="predicted"/>
<feature type="region of interest" description="Disordered" evidence="5">
    <location>
        <begin position="202"/>
        <end position="255"/>
    </location>
</feature>
<evidence type="ECO:0000256" key="4">
    <source>
        <dbReference type="ARBA" id="ARBA00023242"/>
    </source>
</evidence>
<dbReference type="SUPFAM" id="SSF101941">
    <property type="entry name" value="NAC domain"/>
    <property type="match status" value="1"/>
</dbReference>
<feature type="compositionally biased region" description="Basic and acidic residues" evidence="5">
    <location>
        <begin position="1"/>
        <end position="10"/>
    </location>
</feature>
<accession>A0AAV5MCW3</accession>
<feature type="region of interest" description="Disordered" evidence="5">
    <location>
        <begin position="1"/>
        <end position="35"/>
    </location>
</feature>
<feature type="compositionally biased region" description="Basic and acidic residues" evidence="5">
    <location>
        <begin position="202"/>
        <end position="211"/>
    </location>
</feature>
<feature type="domain" description="NAC" evidence="6">
    <location>
        <begin position="41"/>
        <end position="197"/>
    </location>
</feature>
<comment type="caution">
    <text evidence="7">The sequence shown here is derived from an EMBL/GenBank/DDBJ whole genome shotgun (WGS) entry which is preliminary data.</text>
</comment>
<dbReference type="PANTHER" id="PTHR31719">
    <property type="entry name" value="NAC TRANSCRIPTION FACTOR 56"/>
    <property type="match status" value="1"/>
</dbReference>
<evidence type="ECO:0000256" key="2">
    <source>
        <dbReference type="ARBA" id="ARBA00023125"/>
    </source>
</evidence>
<evidence type="ECO:0000256" key="5">
    <source>
        <dbReference type="SAM" id="MobiDB-lite"/>
    </source>
</evidence>
<dbReference type="InterPro" id="IPR036093">
    <property type="entry name" value="NAC_dom_sf"/>
</dbReference>
<feature type="compositionally biased region" description="Basic and acidic residues" evidence="5">
    <location>
        <begin position="226"/>
        <end position="242"/>
    </location>
</feature>
<name>A0AAV5MCW3_9ROSI</name>
<gene>
    <name evidence="7" type="ORF">SLEP1_g53993</name>
</gene>
<evidence type="ECO:0000313" key="7">
    <source>
        <dbReference type="EMBL" id="GKV47054.1"/>
    </source>
</evidence>
<reference evidence="7 8" key="1">
    <citation type="journal article" date="2021" name="Commun. Biol.">
        <title>The genome of Shorea leprosula (Dipterocarpaceae) highlights the ecological relevance of drought in aseasonal tropical rainforests.</title>
        <authorList>
            <person name="Ng K.K.S."/>
            <person name="Kobayashi M.J."/>
            <person name="Fawcett J.A."/>
            <person name="Hatakeyama M."/>
            <person name="Paape T."/>
            <person name="Ng C.H."/>
            <person name="Ang C.C."/>
            <person name="Tnah L.H."/>
            <person name="Lee C.T."/>
            <person name="Nishiyama T."/>
            <person name="Sese J."/>
            <person name="O'Brien M.J."/>
            <person name="Copetti D."/>
            <person name="Mohd Noor M.I."/>
            <person name="Ong R.C."/>
            <person name="Putra M."/>
            <person name="Sireger I.Z."/>
            <person name="Indrioko S."/>
            <person name="Kosugi Y."/>
            <person name="Izuno A."/>
            <person name="Isagi Y."/>
            <person name="Lee S.L."/>
            <person name="Shimizu K.K."/>
        </authorList>
    </citation>
    <scope>NUCLEOTIDE SEQUENCE [LARGE SCALE GENOMIC DNA]</scope>
    <source>
        <strain evidence="7">214</strain>
    </source>
</reference>
<keyword evidence="4" id="KW-0539">Nucleus</keyword>
<keyword evidence="2" id="KW-0238">DNA-binding</keyword>
<dbReference type="InterPro" id="IPR003441">
    <property type="entry name" value="NAC-dom"/>
</dbReference>
<dbReference type="PANTHER" id="PTHR31719:SF236">
    <property type="entry name" value="NAC DOMAIN-CONTAINING PROTEIN"/>
    <property type="match status" value="1"/>
</dbReference>
<organism evidence="7 8">
    <name type="scientific">Rubroshorea leprosula</name>
    <dbReference type="NCBI Taxonomy" id="152421"/>
    <lineage>
        <taxon>Eukaryota</taxon>
        <taxon>Viridiplantae</taxon>
        <taxon>Streptophyta</taxon>
        <taxon>Embryophyta</taxon>
        <taxon>Tracheophyta</taxon>
        <taxon>Spermatophyta</taxon>
        <taxon>Magnoliopsida</taxon>
        <taxon>eudicotyledons</taxon>
        <taxon>Gunneridae</taxon>
        <taxon>Pentapetalae</taxon>
        <taxon>rosids</taxon>
        <taxon>malvids</taxon>
        <taxon>Malvales</taxon>
        <taxon>Dipterocarpaceae</taxon>
        <taxon>Rubroshorea</taxon>
    </lineage>
</organism>
<protein>
    <recommendedName>
        <fullName evidence="6">NAC domain-containing protein</fullName>
    </recommendedName>
</protein>
<evidence type="ECO:0000256" key="3">
    <source>
        <dbReference type="ARBA" id="ARBA00023163"/>
    </source>
</evidence>
<keyword evidence="8" id="KW-1185">Reference proteome</keyword>
<sequence>MADEQQKRDFVLNTPTSEPPPRSRTPDTNLIDDDNEYFKSLPPGYRFKPFDEELIIHYLNNKIHEKPLPRNKIKEVNLYAHNPETLAEKFPLYEEKEWYFFTPRDRKYPNGLRPKRDAGYGYWKATGADKKIYNDDSRKIEIGYRKALVFYEGKAPNGVKTDWIMHEYRATGAPSPKDKETKPMRLDDVILCRLYKKVDNKAGRNKQKDVPVEPDDQDEQQSDNENENHQTTETVDFSRELPYEEGPSNIPLLQPKTEYPFSGGSSYNTYGGSNFSMSSNFQNSCHSTPDYVNGYPVPSFTGHHDNGTLHEDLQSFCTTQGGNDVMHDMFQDIPSTSSRQDAFTQNVSSFVTQSENKYPMMINGNCQHDFPAPCPQRTMTAPAPALAMPYNVSPSAPPQYVLRRDSKTGYRDFKKMRTCINLYP</sequence>
<dbReference type="GO" id="GO:0003677">
    <property type="term" value="F:DNA binding"/>
    <property type="evidence" value="ECO:0007669"/>
    <property type="project" value="UniProtKB-KW"/>
</dbReference>